<proteinExistence type="predicted"/>
<organism evidence="2 3">
    <name type="scientific">Nocardia amamiensis</name>
    <dbReference type="NCBI Taxonomy" id="404578"/>
    <lineage>
        <taxon>Bacteria</taxon>
        <taxon>Bacillati</taxon>
        <taxon>Actinomycetota</taxon>
        <taxon>Actinomycetes</taxon>
        <taxon>Mycobacteriales</taxon>
        <taxon>Nocardiaceae</taxon>
        <taxon>Nocardia</taxon>
    </lineage>
</organism>
<reference evidence="2 3" key="1">
    <citation type="submission" date="2020-10" db="EMBL/GenBank/DDBJ databases">
        <title>Identification of Nocardia species via Next-generation sequencing and recognition of intraspecies genetic diversity.</title>
        <authorList>
            <person name="Li P."/>
            <person name="Li P."/>
            <person name="Lu B."/>
        </authorList>
    </citation>
    <scope>NUCLEOTIDE SEQUENCE [LARGE SCALE GENOMIC DNA]</scope>
    <source>
        <strain evidence="2 3">BJ06-0157</strain>
    </source>
</reference>
<evidence type="ECO:0000256" key="1">
    <source>
        <dbReference type="SAM" id="MobiDB-lite"/>
    </source>
</evidence>
<protein>
    <recommendedName>
        <fullName evidence="4">DnaB helicase-like protein</fullName>
    </recommendedName>
</protein>
<dbReference type="Proteomes" id="UP000702209">
    <property type="component" value="Unassembled WGS sequence"/>
</dbReference>
<accession>A0ABS0CTB3</accession>
<feature type="region of interest" description="Disordered" evidence="1">
    <location>
        <begin position="1"/>
        <end position="24"/>
    </location>
</feature>
<feature type="compositionally biased region" description="Pro residues" evidence="1">
    <location>
        <begin position="1"/>
        <end position="11"/>
    </location>
</feature>
<comment type="caution">
    <text evidence="2">The sequence shown here is derived from an EMBL/GenBank/DDBJ whole genome shotgun (WGS) entry which is preliminary data.</text>
</comment>
<dbReference type="EMBL" id="JADLQX010000011">
    <property type="protein sequence ID" value="MBF6299088.1"/>
    <property type="molecule type" value="Genomic_DNA"/>
</dbReference>
<dbReference type="RefSeq" id="WP_195130381.1">
    <property type="nucleotide sequence ID" value="NZ_JADLQX010000011.1"/>
</dbReference>
<evidence type="ECO:0008006" key="4">
    <source>
        <dbReference type="Google" id="ProtNLM"/>
    </source>
</evidence>
<gene>
    <name evidence="2" type="ORF">IU459_16280</name>
</gene>
<sequence length="193" mass="20848">MSALPSPAPDDCPPDSDHDPVDAIPEWAPIEPLPSSEMLLAVFAGLTPITDPDILDPARDLVICQERYRLAFEVLASDAVASERMQSVARALVSSKEELDLLITAIDDAVGKRLLGRRRDGTPLLVPDHRPTPVHTESIGEIAARMAALWEVVSANVGDLDDLPEADRLMELCEGYDGLVAEIETGRRLPPGV</sequence>
<evidence type="ECO:0000313" key="3">
    <source>
        <dbReference type="Proteomes" id="UP000702209"/>
    </source>
</evidence>
<evidence type="ECO:0000313" key="2">
    <source>
        <dbReference type="EMBL" id="MBF6299088.1"/>
    </source>
</evidence>
<keyword evidence="3" id="KW-1185">Reference proteome</keyword>
<name>A0ABS0CTB3_9NOCA</name>